<keyword evidence="2" id="KW-1185">Reference proteome</keyword>
<dbReference type="RefSeq" id="WP_180904489.1">
    <property type="nucleotide sequence ID" value="NZ_CP040908.1"/>
</dbReference>
<dbReference type="AlphaFoldDB" id="A0A7H9DSX9"/>
<accession>A0A7H9DSX9</accession>
<sequence>MNDDTYNFSYNKLKEEGATFQSQKPILEIKNWIQLHRYKNDYYVYKSCDFLNHQIAINDSALVNWTMEGPFANKIVSQKKVDSNKYEFELKGSEDWKIKIYLIDENKKIAIFEETYMNEKPTYSLMTDADTMNQFPIIVNNCEHHKQSELDFDTINYLELLKKNGYK</sequence>
<dbReference type="GeneID" id="78401700"/>
<evidence type="ECO:0000313" key="2">
    <source>
        <dbReference type="Proteomes" id="UP000510643"/>
    </source>
</evidence>
<dbReference type="Proteomes" id="UP000510643">
    <property type="component" value="Chromosome"/>
</dbReference>
<organism evidence="1 2">
    <name type="scientific">Empedobacter falsenii</name>
    <dbReference type="NCBI Taxonomy" id="343874"/>
    <lineage>
        <taxon>Bacteria</taxon>
        <taxon>Pseudomonadati</taxon>
        <taxon>Bacteroidota</taxon>
        <taxon>Flavobacteriia</taxon>
        <taxon>Flavobacteriales</taxon>
        <taxon>Weeksellaceae</taxon>
        <taxon>Empedobacter</taxon>
    </lineage>
</organism>
<protein>
    <submittedName>
        <fullName evidence="1">Uncharacterized protein</fullName>
    </submittedName>
</protein>
<name>A0A7H9DSX9_9FLAO</name>
<reference evidence="1 2" key="1">
    <citation type="submission" date="2019-06" db="EMBL/GenBank/DDBJ databases">
        <title>Emergence of pandrug resistant Empedobacter falsenii in China.</title>
        <authorList>
            <person name="Dong N."/>
            <person name="Chen S."/>
            <person name="Zhang R."/>
        </authorList>
    </citation>
    <scope>NUCLEOTIDE SEQUENCE [LARGE SCALE GENOMIC DNA]</scope>
    <source>
        <strain evidence="1 2">1681-1</strain>
    </source>
</reference>
<gene>
    <name evidence="1" type="ORF">FH779_09540</name>
</gene>
<dbReference type="KEGG" id="efal:FH779_09540"/>
<dbReference type="EMBL" id="CP040908">
    <property type="protein sequence ID" value="QLL58313.1"/>
    <property type="molecule type" value="Genomic_DNA"/>
</dbReference>
<proteinExistence type="predicted"/>
<evidence type="ECO:0000313" key="1">
    <source>
        <dbReference type="EMBL" id="QLL58313.1"/>
    </source>
</evidence>